<dbReference type="Pfam" id="PF01757">
    <property type="entry name" value="Acyl_transf_3"/>
    <property type="match status" value="1"/>
</dbReference>
<reference evidence="3 4" key="1">
    <citation type="submission" date="2019-03" db="EMBL/GenBank/DDBJ databases">
        <title>Genomic Encyclopedia of Type Strains, Phase IV (KMG-IV): sequencing the most valuable type-strain genomes for metagenomic binning, comparative biology and taxonomic classification.</title>
        <authorList>
            <person name="Goeker M."/>
        </authorList>
    </citation>
    <scope>NUCLEOTIDE SEQUENCE [LARGE SCALE GENOMIC DNA]</scope>
    <source>
        <strain evidence="3 4">DSM 18507</strain>
    </source>
</reference>
<keyword evidence="1" id="KW-0812">Transmembrane</keyword>
<dbReference type="InterPro" id="IPR002656">
    <property type="entry name" value="Acyl_transf_3_dom"/>
</dbReference>
<evidence type="ECO:0000259" key="2">
    <source>
        <dbReference type="Pfam" id="PF01757"/>
    </source>
</evidence>
<feature type="transmembrane region" description="Helical" evidence="1">
    <location>
        <begin position="86"/>
        <end position="104"/>
    </location>
</feature>
<dbReference type="Proteomes" id="UP000294801">
    <property type="component" value="Unassembled WGS sequence"/>
</dbReference>
<feature type="transmembrane region" description="Helical" evidence="1">
    <location>
        <begin position="329"/>
        <end position="347"/>
    </location>
</feature>
<feature type="transmembrane region" description="Helical" evidence="1">
    <location>
        <begin position="295"/>
        <end position="317"/>
    </location>
</feature>
<feature type="transmembrane region" description="Helical" evidence="1">
    <location>
        <begin position="15"/>
        <end position="34"/>
    </location>
</feature>
<feature type="transmembrane region" description="Helical" evidence="1">
    <location>
        <begin position="221"/>
        <end position="242"/>
    </location>
</feature>
<keyword evidence="1" id="KW-1133">Transmembrane helix</keyword>
<gene>
    <name evidence="3" type="ORF">EV669_102257</name>
</gene>
<name>A0ABY2CZ38_GULMO</name>
<evidence type="ECO:0000313" key="3">
    <source>
        <dbReference type="EMBL" id="TCW32958.1"/>
    </source>
</evidence>
<dbReference type="PANTHER" id="PTHR23028:SF53">
    <property type="entry name" value="ACYL_TRANSF_3 DOMAIN-CONTAINING PROTEIN"/>
    <property type="match status" value="1"/>
</dbReference>
<dbReference type="RefSeq" id="WP_165922698.1">
    <property type="nucleotide sequence ID" value="NZ_SMDA01000002.1"/>
</dbReference>
<evidence type="ECO:0000256" key="1">
    <source>
        <dbReference type="SAM" id="Phobius"/>
    </source>
</evidence>
<dbReference type="EMBL" id="SMDA01000002">
    <property type="protein sequence ID" value="TCW32958.1"/>
    <property type="molecule type" value="Genomic_DNA"/>
</dbReference>
<proteinExistence type="predicted"/>
<dbReference type="InterPro" id="IPR050879">
    <property type="entry name" value="Acyltransferase_3"/>
</dbReference>
<comment type="caution">
    <text evidence="3">The sequence shown here is derived from an EMBL/GenBank/DDBJ whole genome shotgun (WGS) entry which is preliminary data.</text>
</comment>
<sequence length="370" mass="42277">MQSANLPHQPRLDQIRFLAAGLVFVFHVFHFYYLHWQPASDRPWLGLISEGHTGVGLFFTLSGFLFMLIALHNPAIDYRQFVRNRFLRIFPLFLTVFVLSISIGRDTFRASDILYVFFSNLGQAPTSNSFITGAAWTISLEFTFYLVFPFLGRFALERGPGYLARLLLLMLLFKLGAYGISERSTHMFYSTLVGRFDQFLIGMLAALLYQRHREWLGRHGHLLLGIAVCLVVLNSGLQARYASYFLPQPKQLFWVTWSMQEAAGWAFFIIAWTSANLRLPAWLERLLQRGGEISFSFYLLHGLVIYLAYQTLGPLVLTGRVLVDGTVTAIVLYGVTWLVASLSYETIERPFLGLRKRYGRSSEPSPATVR</sequence>
<dbReference type="PANTHER" id="PTHR23028">
    <property type="entry name" value="ACETYLTRANSFERASE"/>
    <property type="match status" value="1"/>
</dbReference>
<feature type="transmembrane region" description="Helical" evidence="1">
    <location>
        <begin position="262"/>
        <end position="283"/>
    </location>
</feature>
<feature type="transmembrane region" description="Helical" evidence="1">
    <location>
        <begin position="54"/>
        <end position="74"/>
    </location>
</feature>
<feature type="transmembrane region" description="Helical" evidence="1">
    <location>
        <begin position="130"/>
        <end position="151"/>
    </location>
</feature>
<feature type="domain" description="Acyltransferase 3" evidence="2">
    <location>
        <begin position="11"/>
        <end position="340"/>
    </location>
</feature>
<accession>A0ABY2CZ38</accession>
<feature type="transmembrane region" description="Helical" evidence="1">
    <location>
        <begin position="187"/>
        <end position="209"/>
    </location>
</feature>
<feature type="transmembrane region" description="Helical" evidence="1">
    <location>
        <begin position="163"/>
        <end position="181"/>
    </location>
</feature>
<organism evidence="3 4">
    <name type="scientific">Gulbenkiania mobilis</name>
    <dbReference type="NCBI Taxonomy" id="397457"/>
    <lineage>
        <taxon>Bacteria</taxon>
        <taxon>Pseudomonadati</taxon>
        <taxon>Pseudomonadota</taxon>
        <taxon>Betaproteobacteria</taxon>
        <taxon>Neisseriales</taxon>
        <taxon>Chromobacteriaceae</taxon>
        <taxon>Gulbenkiania</taxon>
    </lineage>
</organism>
<keyword evidence="1" id="KW-0472">Membrane</keyword>
<evidence type="ECO:0000313" key="4">
    <source>
        <dbReference type="Proteomes" id="UP000294801"/>
    </source>
</evidence>
<protein>
    <submittedName>
        <fullName evidence="3">Peptidoglycan/LPS O-acetylase OafA/YrhL</fullName>
    </submittedName>
</protein>
<keyword evidence="4" id="KW-1185">Reference proteome</keyword>